<protein>
    <recommendedName>
        <fullName evidence="7">FAD-binding domain-containing protein</fullName>
    </recommendedName>
</protein>
<keyword evidence="9" id="KW-1185">Reference proteome</keyword>
<evidence type="ECO:0000256" key="4">
    <source>
        <dbReference type="ARBA" id="ARBA00022827"/>
    </source>
</evidence>
<keyword evidence="3" id="KW-0285">Flavoprotein</keyword>
<dbReference type="Gene3D" id="3.50.50.60">
    <property type="entry name" value="FAD/NAD(P)-binding domain"/>
    <property type="match status" value="2"/>
</dbReference>
<evidence type="ECO:0000256" key="2">
    <source>
        <dbReference type="ARBA" id="ARBA00005349"/>
    </source>
</evidence>
<dbReference type="GO" id="GO:0006744">
    <property type="term" value="P:ubiquinone biosynthetic process"/>
    <property type="evidence" value="ECO:0007669"/>
    <property type="project" value="InterPro"/>
</dbReference>
<dbReference type="SUPFAM" id="SSF51905">
    <property type="entry name" value="FAD/NAD(P)-binding domain"/>
    <property type="match status" value="1"/>
</dbReference>
<keyword evidence="5" id="KW-0560">Oxidoreductase</keyword>
<dbReference type="NCBIfam" id="TIGR01988">
    <property type="entry name" value="Ubi-OHases"/>
    <property type="match status" value="1"/>
</dbReference>
<dbReference type="GO" id="GO:0016705">
    <property type="term" value="F:oxidoreductase activity, acting on paired donors, with incorporation or reduction of molecular oxygen"/>
    <property type="evidence" value="ECO:0007669"/>
    <property type="project" value="InterPro"/>
</dbReference>
<dbReference type="InterPro" id="IPR018168">
    <property type="entry name" value="Ubi_Hdrlase_CS"/>
</dbReference>
<accession>A0A553P8N3</accession>
<dbReference type="InterPro" id="IPR002938">
    <property type="entry name" value="FAD-bd"/>
</dbReference>
<dbReference type="GO" id="GO:0071949">
    <property type="term" value="F:FAD binding"/>
    <property type="evidence" value="ECO:0007669"/>
    <property type="project" value="InterPro"/>
</dbReference>
<dbReference type="InterPro" id="IPR010971">
    <property type="entry name" value="UbiH/COQ6"/>
</dbReference>
<dbReference type="PROSITE" id="PS01304">
    <property type="entry name" value="UBIH"/>
    <property type="match status" value="1"/>
</dbReference>
<evidence type="ECO:0000313" key="9">
    <source>
        <dbReference type="Proteomes" id="UP000318571"/>
    </source>
</evidence>
<dbReference type="PANTHER" id="PTHR43876:SF7">
    <property type="entry name" value="UBIQUINONE BIOSYNTHESIS MONOOXYGENASE COQ6, MITOCHONDRIAL"/>
    <property type="match status" value="1"/>
</dbReference>
<comment type="similarity">
    <text evidence="2">Belongs to the UbiH/COQ6 family.</text>
</comment>
<dbReference type="GO" id="GO:0004497">
    <property type="term" value="F:monooxygenase activity"/>
    <property type="evidence" value="ECO:0007669"/>
    <property type="project" value="UniProtKB-KW"/>
</dbReference>
<dbReference type="InterPro" id="IPR051205">
    <property type="entry name" value="UbiH/COQ6_monooxygenase"/>
</dbReference>
<dbReference type="Pfam" id="PF01494">
    <property type="entry name" value="FAD_binding_3"/>
    <property type="match status" value="1"/>
</dbReference>
<dbReference type="PANTHER" id="PTHR43876">
    <property type="entry name" value="UBIQUINONE BIOSYNTHESIS MONOOXYGENASE COQ6, MITOCHONDRIAL"/>
    <property type="match status" value="1"/>
</dbReference>
<dbReference type="STRING" id="6832.A0A553P8N3"/>
<dbReference type="GO" id="GO:0005739">
    <property type="term" value="C:mitochondrion"/>
    <property type="evidence" value="ECO:0007669"/>
    <property type="project" value="TreeGrafter"/>
</dbReference>
<evidence type="ECO:0000256" key="6">
    <source>
        <dbReference type="ARBA" id="ARBA00023033"/>
    </source>
</evidence>
<evidence type="ECO:0000256" key="5">
    <source>
        <dbReference type="ARBA" id="ARBA00023002"/>
    </source>
</evidence>
<sequence length="426" mass="46344">MFAPKLAGRVPRGRVGGLRCLATHAHYDIVIAGGGLVGCAMAAACQSSPVLQSKSVLVLENGPDRPYHLPEDYGNRVIALNNSTRDLFQHIHVWAPLTASRMKTVHGMHVWEATPESLLTFQSDQPDRGHFYILENDLVVHTLSQKIRQSPGHVRVVFDSGLKSGQYNQARGQMDLALSDGRSVSTSLLIGADGVNSTVRKSMTRQQYLSRNYHQFGVVGLLSLAEPIPNNMAWQKFLPGGPVALLPLSETRSSLVWTLPSHQAQNMLKSPPAVVLAALQEALRPYPVVSDPFPRFSQLSQLAGFPLGLGHASRYCAPGQVLIGDAAHRVHPLAGQGVNLGFGDVRALVRALETSVLNGERFATYRSLLAYETDRQRYNVPMMLGIDFLQKIYGSQNPVVAAARNFGLGVVQAHPSVQKLLASFAN</sequence>
<dbReference type="OrthoDB" id="683240at2759"/>
<proteinExistence type="inferred from homology"/>
<comment type="cofactor">
    <cofactor evidence="1">
        <name>FAD</name>
        <dbReference type="ChEBI" id="CHEBI:57692"/>
    </cofactor>
</comment>
<dbReference type="EMBL" id="VCGU01000007">
    <property type="protein sequence ID" value="TRY74038.1"/>
    <property type="molecule type" value="Genomic_DNA"/>
</dbReference>
<dbReference type="PRINTS" id="PR00420">
    <property type="entry name" value="RNGMNOXGNASE"/>
</dbReference>
<gene>
    <name evidence="8" type="ORF">TCAL_05048</name>
</gene>
<evidence type="ECO:0000313" key="8">
    <source>
        <dbReference type="EMBL" id="TRY74038.1"/>
    </source>
</evidence>
<dbReference type="InterPro" id="IPR036188">
    <property type="entry name" value="FAD/NAD-bd_sf"/>
</dbReference>
<dbReference type="OMA" id="VKQMQVW"/>
<reference evidence="8 9" key="1">
    <citation type="journal article" date="2018" name="Nat. Ecol. Evol.">
        <title>Genomic signatures of mitonuclear coevolution across populations of Tigriopus californicus.</title>
        <authorList>
            <person name="Barreto F.S."/>
            <person name="Watson E.T."/>
            <person name="Lima T.G."/>
            <person name="Willett C.S."/>
            <person name="Edmands S."/>
            <person name="Li W."/>
            <person name="Burton R.S."/>
        </authorList>
    </citation>
    <scope>NUCLEOTIDE SEQUENCE [LARGE SCALE GENOMIC DNA]</scope>
    <source>
        <strain evidence="8 9">San Diego</strain>
    </source>
</reference>
<comment type="caution">
    <text evidence="8">The sequence shown here is derived from an EMBL/GenBank/DDBJ whole genome shotgun (WGS) entry which is preliminary data.</text>
</comment>
<name>A0A553P8N3_TIGCA</name>
<evidence type="ECO:0000259" key="7">
    <source>
        <dbReference type="Pfam" id="PF01494"/>
    </source>
</evidence>
<keyword evidence="4" id="KW-0274">FAD</keyword>
<evidence type="ECO:0000256" key="3">
    <source>
        <dbReference type="ARBA" id="ARBA00022630"/>
    </source>
</evidence>
<dbReference type="AlphaFoldDB" id="A0A553P8N3"/>
<keyword evidence="6" id="KW-0503">Monooxygenase</keyword>
<dbReference type="Proteomes" id="UP000318571">
    <property type="component" value="Chromosome 3"/>
</dbReference>
<feature type="domain" description="FAD-binding" evidence="7">
    <location>
        <begin position="27"/>
        <end position="377"/>
    </location>
</feature>
<organism evidence="8 9">
    <name type="scientific">Tigriopus californicus</name>
    <name type="common">Marine copepod</name>
    <dbReference type="NCBI Taxonomy" id="6832"/>
    <lineage>
        <taxon>Eukaryota</taxon>
        <taxon>Metazoa</taxon>
        <taxon>Ecdysozoa</taxon>
        <taxon>Arthropoda</taxon>
        <taxon>Crustacea</taxon>
        <taxon>Multicrustacea</taxon>
        <taxon>Hexanauplia</taxon>
        <taxon>Copepoda</taxon>
        <taxon>Harpacticoida</taxon>
        <taxon>Harpacticidae</taxon>
        <taxon>Tigriopus</taxon>
    </lineage>
</organism>
<evidence type="ECO:0000256" key="1">
    <source>
        <dbReference type="ARBA" id="ARBA00001974"/>
    </source>
</evidence>